<evidence type="ECO:0000313" key="3">
    <source>
        <dbReference type="Proteomes" id="UP001262410"/>
    </source>
</evidence>
<protein>
    <recommendedName>
        <fullName evidence="4">DUF2442 domain-containing protein</fullName>
    </recommendedName>
</protein>
<dbReference type="Proteomes" id="UP001262410">
    <property type="component" value="Unassembled WGS sequence"/>
</dbReference>
<evidence type="ECO:0008006" key="4">
    <source>
        <dbReference type="Google" id="ProtNLM"/>
    </source>
</evidence>
<name>A0ABU1JSD0_9PROT</name>
<comment type="caution">
    <text evidence="2">The sequence shown here is derived from an EMBL/GenBank/DDBJ whole genome shotgun (WGS) entry which is preliminary data.</text>
</comment>
<feature type="compositionally biased region" description="Basic residues" evidence="1">
    <location>
        <begin position="125"/>
        <end position="138"/>
    </location>
</feature>
<dbReference type="InterPro" id="IPR018841">
    <property type="entry name" value="DUF2442"/>
</dbReference>
<dbReference type="Pfam" id="PF10387">
    <property type="entry name" value="DUF2442"/>
    <property type="match status" value="1"/>
</dbReference>
<reference evidence="2 3" key="1">
    <citation type="submission" date="2023-07" db="EMBL/GenBank/DDBJ databases">
        <title>Sorghum-associated microbial communities from plants grown in Nebraska, USA.</title>
        <authorList>
            <person name="Schachtman D."/>
        </authorList>
    </citation>
    <scope>NUCLEOTIDE SEQUENCE [LARGE SCALE GENOMIC DNA]</scope>
    <source>
        <strain evidence="2 3">584</strain>
    </source>
</reference>
<evidence type="ECO:0000313" key="2">
    <source>
        <dbReference type="EMBL" id="MDR6291523.1"/>
    </source>
</evidence>
<dbReference type="RefSeq" id="WP_309796812.1">
    <property type="nucleotide sequence ID" value="NZ_JAVDPW010000007.1"/>
</dbReference>
<evidence type="ECO:0000256" key="1">
    <source>
        <dbReference type="SAM" id="MobiDB-lite"/>
    </source>
</evidence>
<feature type="region of interest" description="Disordered" evidence="1">
    <location>
        <begin position="106"/>
        <end position="138"/>
    </location>
</feature>
<sequence>MVETTTKLFEEAKARGDDRLRGPRAESAHYDAGRNRVIVRLTTGVEIGLAPKDMEGLHDASADDLKVIEVEPFGLGIHFPRLDADLYVPVLLEGVLGSKRWMAARLGKPGGDSRSEAKAAASRANGKRGGRPRKAAHS</sequence>
<dbReference type="Gene3D" id="3.30.2020.40">
    <property type="entry name" value="Uncharacterised protein PF10387, DUF2442"/>
    <property type="match status" value="1"/>
</dbReference>
<dbReference type="EMBL" id="JAVDPW010000007">
    <property type="protein sequence ID" value="MDR6291523.1"/>
    <property type="molecule type" value="Genomic_DNA"/>
</dbReference>
<gene>
    <name evidence="2" type="ORF">E9232_004057</name>
</gene>
<proteinExistence type="predicted"/>
<organism evidence="2 3">
    <name type="scientific">Inquilinus ginsengisoli</name>
    <dbReference type="NCBI Taxonomy" id="363840"/>
    <lineage>
        <taxon>Bacteria</taxon>
        <taxon>Pseudomonadati</taxon>
        <taxon>Pseudomonadota</taxon>
        <taxon>Alphaproteobacteria</taxon>
        <taxon>Rhodospirillales</taxon>
        <taxon>Rhodospirillaceae</taxon>
        <taxon>Inquilinus</taxon>
    </lineage>
</organism>
<accession>A0ABU1JSD0</accession>
<keyword evidence="3" id="KW-1185">Reference proteome</keyword>